<dbReference type="GO" id="GO:0006281">
    <property type="term" value="P:DNA repair"/>
    <property type="evidence" value="ECO:0007669"/>
    <property type="project" value="InterPro"/>
</dbReference>
<comment type="caution">
    <text evidence="3">The sequence shown here is derived from an EMBL/GenBank/DDBJ whole genome shotgun (WGS) entry which is preliminary data.</text>
</comment>
<dbReference type="PANTHER" id="PTHR21180">
    <property type="entry name" value="ENDONUCLEASE/EXONUCLEASE/PHOSPHATASE FAMILY DOMAIN-CONTAINING PROTEIN 1"/>
    <property type="match status" value="1"/>
</dbReference>
<organism evidence="3 4">
    <name type="scientific">Candidatus Eubacterium faecale</name>
    <dbReference type="NCBI Taxonomy" id="2838568"/>
    <lineage>
        <taxon>Bacteria</taxon>
        <taxon>Bacillati</taxon>
        <taxon>Bacillota</taxon>
        <taxon>Clostridia</taxon>
        <taxon>Eubacteriales</taxon>
        <taxon>Eubacteriaceae</taxon>
        <taxon>Eubacterium</taxon>
    </lineage>
</organism>
<feature type="domain" description="Helix-hairpin-helix DNA-binding motif class 1" evidence="2">
    <location>
        <begin position="130"/>
        <end position="149"/>
    </location>
</feature>
<name>A0A9D2SA12_9FIRM</name>
<dbReference type="NCBIfam" id="TIGR00426">
    <property type="entry name" value="competence protein ComEA helix-hairpin-helix repeat region"/>
    <property type="match status" value="1"/>
</dbReference>
<dbReference type="InterPro" id="IPR004509">
    <property type="entry name" value="Competence_ComEA_HhH"/>
</dbReference>
<accession>A0A9D2SA12</accession>
<reference evidence="3" key="1">
    <citation type="journal article" date="2021" name="PeerJ">
        <title>Extensive microbial diversity within the chicken gut microbiome revealed by metagenomics and culture.</title>
        <authorList>
            <person name="Gilroy R."/>
            <person name="Ravi A."/>
            <person name="Getino M."/>
            <person name="Pursley I."/>
            <person name="Horton D.L."/>
            <person name="Alikhan N.F."/>
            <person name="Baker D."/>
            <person name="Gharbi K."/>
            <person name="Hall N."/>
            <person name="Watson M."/>
            <person name="Adriaenssens E.M."/>
            <person name="Foster-Nyarko E."/>
            <person name="Jarju S."/>
            <person name="Secka A."/>
            <person name="Antonio M."/>
            <person name="Oren A."/>
            <person name="Chaudhuri R.R."/>
            <person name="La Ragione R."/>
            <person name="Hildebrand F."/>
            <person name="Pallen M.J."/>
        </authorList>
    </citation>
    <scope>NUCLEOTIDE SEQUENCE</scope>
    <source>
        <strain evidence="3">CHK188-16595</strain>
    </source>
</reference>
<sequence length="152" mass="16257">MSGSDKQKLSNGNKQSDILVGVALLLLAAVFLYVGFSQPKVSNDYTVTPSETQVYSPEFDSTALSNSSTAQASSSESYGAQEVTDIAVHFPINLNTCTRDELMAIDGIGETRADSILAYREQLGGYTSVEQLKEISGIGDTLYAKIAPYVTV</sequence>
<evidence type="ECO:0000259" key="2">
    <source>
        <dbReference type="SMART" id="SM00278"/>
    </source>
</evidence>
<feature type="domain" description="Helix-hairpin-helix DNA-binding motif class 1" evidence="2">
    <location>
        <begin position="100"/>
        <end position="119"/>
    </location>
</feature>
<dbReference type="GO" id="GO:0015628">
    <property type="term" value="P:protein secretion by the type II secretion system"/>
    <property type="evidence" value="ECO:0007669"/>
    <property type="project" value="TreeGrafter"/>
</dbReference>
<dbReference type="GO" id="GO:0015627">
    <property type="term" value="C:type II protein secretion system complex"/>
    <property type="evidence" value="ECO:0007669"/>
    <property type="project" value="TreeGrafter"/>
</dbReference>
<gene>
    <name evidence="3" type="ORF">IAA37_07200</name>
</gene>
<reference evidence="3" key="2">
    <citation type="submission" date="2021-04" db="EMBL/GenBank/DDBJ databases">
        <authorList>
            <person name="Gilroy R."/>
        </authorList>
    </citation>
    <scope>NUCLEOTIDE SEQUENCE</scope>
    <source>
        <strain evidence="3">CHK188-16595</strain>
    </source>
</reference>
<dbReference type="InterPro" id="IPR051675">
    <property type="entry name" value="Endo/Exo/Phosphatase_dom_1"/>
</dbReference>
<keyword evidence="1" id="KW-0812">Transmembrane</keyword>
<dbReference type="SMART" id="SM00278">
    <property type="entry name" value="HhH1"/>
    <property type="match status" value="2"/>
</dbReference>
<keyword evidence="1" id="KW-0472">Membrane</keyword>
<proteinExistence type="predicted"/>
<dbReference type="EMBL" id="DWXN01000012">
    <property type="protein sequence ID" value="HJB75436.1"/>
    <property type="molecule type" value="Genomic_DNA"/>
</dbReference>
<dbReference type="SUPFAM" id="SSF47781">
    <property type="entry name" value="RuvA domain 2-like"/>
    <property type="match status" value="1"/>
</dbReference>
<dbReference type="GO" id="GO:0003677">
    <property type="term" value="F:DNA binding"/>
    <property type="evidence" value="ECO:0007669"/>
    <property type="project" value="InterPro"/>
</dbReference>
<dbReference type="Proteomes" id="UP000823877">
    <property type="component" value="Unassembled WGS sequence"/>
</dbReference>
<dbReference type="PANTHER" id="PTHR21180:SF32">
    <property type="entry name" value="ENDONUCLEASE_EXONUCLEASE_PHOSPHATASE FAMILY DOMAIN-CONTAINING PROTEIN 1"/>
    <property type="match status" value="1"/>
</dbReference>
<evidence type="ECO:0000256" key="1">
    <source>
        <dbReference type="SAM" id="Phobius"/>
    </source>
</evidence>
<protein>
    <submittedName>
        <fullName evidence="3">Helix-hairpin-helix domain-containing protein</fullName>
    </submittedName>
</protein>
<dbReference type="AlphaFoldDB" id="A0A9D2SA12"/>
<dbReference type="Pfam" id="PF12836">
    <property type="entry name" value="HHH_3"/>
    <property type="match status" value="1"/>
</dbReference>
<dbReference type="InterPro" id="IPR003583">
    <property type="entry name" value="Hlx-hairpin-Hlx_DNA-bd_motif"/>
</dbReference>
<evidence type="ECO:0000313" key="3">
    <source>
        <dbReference type="EMBL" id="HJB75436.1"/>
    </source>
</evidence>
<evidence type="ECO:0000313" key="4">
    <source>
        <dbReference type="Proteomes" id="UP000823877"/>
    </source>
</evidence>
<keyword evidence="1" id="KW-1133">Transmembrane helix</keyword>
<dbReference type="InterPro" id="IPR010994">
    <property type="entry name" value="RuvA_2-like"/>
</dbReference>
<dbReference type="Gene3D" id="1.10.150.320">
    <property type="entry name" value="Photosystem II 12 kDa extrinsic protein"/>
    <property type="match status" value="1"/>
</dbReference>
<feature type="transmembrane region" description="Helical" evidence="1">
    <location>
        <begin position="18"/>
        <end position="36"/>
    </location>
</feature>